<dbReference type="AlphaFoldDB" id="A0A2U3NV04"/>
<keyword evidence="2" id="KW-1185">Reference proteome</keyword>
<proteinExistence type="predicted"/>
<evidence type="ECO:0000313" key="2">
    <source>
        <dbReference type="Proteomes" id="UP000240988"/>
    </source>
</evidence>
<dbReference type="EMBL" id="FUFA01000004">
    <property type="protein sequence ID" value="SPM35304.1"/>
    <property type="molecule type" value="Genomic_DNA"/>
</dbReference>
<dbReference type="SUPFAM" id="SSF140453">
    <property type="entry name" value="EsxAB dimer-like"/>
    <property type="match status" value="1"/>
</dbReference>
<dbReference type="InterPro" id="IPR036689">
    <property type="entry name" value="ESAT-6-like_sf"/>
</dbReference>
<reference evidence="1 2" key="1">
    <citation type="submission" date="2017-01" db="EMBL/GenBank/DDBJ databases">
        <authorList>
            <consortium name="Urmite Genomes"/>
        </authorList>
    </citation>
    <scope>NUCLEOTIDE SEQUENCE [LARGE SCALE GENOMIC DNA]</scope>
    <source>
        <strain evidence="1 2">AB57</strain>
    </source>
</reference>
<dbReference type="Proteomes" id="UP000240988">
    <property type="component" value="Unassembled WGS sequence"/>
</dbReference>
<accession>A0A2U3NV04</accession>
<evidence type="ECO:0000313" key="1">
    <source>
        <dbReference type="EMBL" id="SPM35304.1"/>
    </source>
</evidence>
<dbReference type="STRING" id="1841860.GCA_900157375_03129"/>
<organism evidence="1 2">
    <name type="scientific">Mycobacterium rhizamassiliense</name>
    <dbReference type="NCBI Taxonomy" id="1841860"/>
    <lineage>
        <taxon>Bacteria</taxon>
        <taxon>Bacillati</taxon>
        <taxon>Actinomycetota</taxon>
        <taxon>Actinomycetes</taxon>
        <taxon>Mycobacteriales</taxon>
        <taxon>Mycobacteriaceae</taxon>
        <taxon>Mycobacterium</taxon>
    </lineage>
</organism>
<gene>
    <name evidence="1" type="ORF">MRAB57_3127</name>
</gene>
<feature type="non-terminal residue" evidence="1">
    <location>
        <position position="1"/>
    </location>
</feature>
<protein>
    <submittedName>
        <fullName evidence="1">Uncharacterized protein</fullName>
    </submittedName>
</protein>
<dbReference type="Gene3D" id="1.10.287.1060">
    <property type="entry name" value="ESAT-6-like"/>
    <property type="match status" value="1"/>
</dbReference>
<sequence length="57" mass="6217">VAGVFRMQLEATANTAQFLSGQADDLAKELADIARSWGDLSSKWTGKARSAYEPAWE</sequence>
<name>A0A2U3NV04_9MYCO</name>